<dbReference type="Gene3D" id="3.80.10.10">
    <property type="entry name" value="Ribonuclease Inhibitor"/>
    <property type="match status" value="1"/>
</dbReference>
<protein>
    <recommendedName>
        <fullName evidence="3">F-box domain-containing protein</fullName>
    </recommendedName>
</protein>
<dbReference type="EMBL" id="JAKUCV010001748">
    <property type="protein sequence ID" value="KAJ4845200.1"/>
    <property type="molecule type" value="Genomic_DNA"/>
</dbReference>
<dbReference type="InterPro" id="IPR036047">
    <property type="entry name" value="F-box-like_dom_sf"/>
</dbReference>
<evidence type="ECO:0008006" key="3">
    <source>
        <dbReference type="Google" id="ProtNLM"/>
    </source>
</evidence>
<comment type="caution">
    <text evidence="1">The sequence shown here is derived from an EMBL/GenBank/DDBJ whole genome shotgun (WGS) entry which is preliminary data.</text>
</comment>
<dbReference type="SUPFAM" id="SSF81383">
    <property type="entry name" value="F-box domain"/>
    <property type="match status" value="1"/>
</dbReference>
<sequence length="293" mass="33404">MRTPSRKRTQMLMEKEGDRLSSLPDELLHKILGLPDDTKFAAQTTVLSKRWARLWVSLPDPCFHDGCFNDDSNFKKFVLRFLQQYASSHLIVECDVEFHKLDSLALFQCQTLETLELDSFRFLDVSSPALTSVTTLCLNNCAIKAGCFDVMAAFPNLTTLCLSTVNVCIYDEDEDVEVPDVLIISGSNLVNLTMVDVKCSKAILRLPNLTCFKYHNDNIISFRFHNKYCEFFEFSHIYLPSLQHAELVVSKSVSNSANFCSRFFNLLDGLSNRESLKLNTSPLEVSQQYLYIT</sequence>
<dbReference type="PANTHER" id="PTHR31900:SF30">
    <property type="entry name" value="SUPERFAMILY PROTEIN, PUTATIVE-RELATED"/>
    <property type="match status" value="1"/>
</dbReference>
<evidence type="ECO:0000313" key="1">
    <source>
        <dbReference type="EMBL" id="KAJ4845200.1"/>
    </source>
</evidence>
<dbReference type="SUPFAM" id="SSF52058">
    <property type="entry name" value="L domain-like"/>
    <property type="match status" value="1"/>
</dbReference>
<gene>
    <name evidence="1" type="ORF">Tsubulata_033878</name>
</gene>
<keyword evidence="2" id="KW-1185">Reference proteome</keyword>
<reference evidence="1" key="2">
    <citation type="journal article" date="2023" name="Plants (Basel)">
        <title>Annotation of the Turnera subulata (Passifloraceae) Draft Genome Reveals the S-Locus Evolved after the Divergence of Turneroideae from Passifloroideae in a Stepwise Manner.</title>
        <authorList>
            <person name="Henning P.M."/>
            <person name="Roalson E.H."/>
            <person name="Mir W."/>
            <person name="McCubbin A.G."/>
            <person name="Shore J.S."/>
        </authorList>
    </citation>
    <scope>NUCLEOTIDE SEQUENCE</scope>
    <source>
        <strain evidence="1">F60SS</strain>
    </source>
</reference>
<dbReference type="PANTHER" id="PTHR31900">
    <property type="entry name" value="F-BOX/RNI SUPERFAMILY PROTEIN-RELATED"/>
    <property type="match status" value="1"/>
</dbReference>
<proteinExistence type="predicted"/>
<accession>A0A9Q0G834</accession>
<dbReference type="InterPro" id="IPR050232">
    <property type="entry name" value="FBL13/AtMIF1-like"/>
</dbReference>
<dbReference type="InterPro" id="IPR032675">
    <property type="entry name" value="LRR_dom_sf"/>
</dbReference>
<organism evidence="1 2">
    <name type="scientific">Turnera subulata</name>
    <dbReference type="NCBI Taxonomy" id="218843"/>
    <lineage>
        <taxon>Eukaryota</taxon>
        <taxon>Viridiplantae</taxon>
        <taxon>Streptophyta</taxon>
        <taxon>Embryophyta</taxon>
        <taxon>Tracheophyta</taxon>
        <taxon>Spermatophyta</taxon>
        <taxon>Magnoliopsida</taxon>
        <taxon>eudicotyledons</taxon>
        <taxon>Gunneridae</taxon>
        <taxon>Pentapetalae</taxon>
        <taxon>rosids</taxon>
        <taxon>fabids</taxon>
        <taxon>Malpighiales</taxon>
        <taxon>Passifloraceae</taxon>
        <taxon>Turnera</taxon>
    </lineage>
</organism>
<name>A0A9Q0G834_9ROSI</name>
<reference evidence="1" key="1">
    <citation type="submission" date="2022-02" db="EMBL/GenBank/DDBJ databases">
        <authorList>
            <person name="Henning P.M."/>
            <person name="McCubbin A.G."/>
            <person name="Shore J.S."/>
        </authorList>
    </citation>
    <scope>NUCLEOTIDE SEQUENCE</scope>
    <source>
        <strain evidence="1">F60SS</strain>
        <tissue evidence="1">Leaves</tissue>
    </source>
</reference>
<dbReference type="OrthoDB" id="1848700at2759"/>
<dbReference type="AlphaFoldDB" id="A0A9Q0G834"/>
<dbReference type="Proteomes" id="UP001141552">
    <property type="component" value="Unassembled WGS sequence"/>
</dbReference>
<evidence type="ECO:0000313" key="2">
    <source>
        <dbReference type="Proteomes" id="UP001141552"/>
    </source>
</evidence>